<dbReference type="AlphaFoldDB" id="A0A816KVT0"/>
<sequence length="94" mass="10849">MISGGGAEEERHGLLTRVNLSTFAVFERRWVVVGFESLSRFCCPYQREREDTDKRTGSGLKVLELLDGEAVYLMAVRRWQLSRWDLTESMVSSF</sequence>
<dbReference type="Proteomes" id="UP001295469">
    <property type="component" value="Chromosome C02"/>
</dbReference>
<gene>
    <name evidence="1" type="ORF">DARMORV10_C02P58670.1</name>
</gene>
<reference evidence="1" key="1">
    <citation type="submission" date="2021-01" db="EMBL/GenBank/DDBJ databases">
        <authorList>
            <consortium name="Genoscope - CEA"/>
            <person name="William W."/>
        </authorList>
    </citation>
    <scope>NUCLEOTIDE SEQUENCE</scope>
</reference>
<name>A0A816KVT0_BRANA</name>
<accession>A0A816KVT0</accession>
<protein>
    <submittedName>
        <fullName evidence="1">(rape) hypothetical protein</fullName>
    </submittedName>
</protein>
<evidence type="ECO:0000313" key="1">
    <source>
        <dbReference type="EMBL" id="CAF1920936.1"/>
    </source>
</evidence>
<proteinExistence type="predicted"/>
<organism evidence="1">
    <name type="scientific">Brassica napus</name>
    <name type="common">Rape</name>
    <dbReference type="NCBI Taxonomy" id="3708"/>
    <lineage>
        <taxon>Eukaryota</taxon>
        <taxon>Viridiplantae</taxon>
        <taxon>Streptophyta</taxon>
        <taxon>Embryophyta</taxon>
        <taxon>Tracheophyta</taxon>
        <taxon>Spermatophyta</taxon>
        <taxon>Magnoliopsida</taxon>
        <taxon>eudicotyledons</taxon>
        <taxon>Gunneridae</taxon>
        <taxon>Pentapetalae</taxon>
        <taxon>rosids</taxon>
        <taxon>malvids</taxon>
        <taxon>Brassicales</taxon>
        <taxon>Brassicaceae</taxon>
        <taxon>Brassiceae</taxon>
        <taxon>Brassica</taxon>
    </lineage>
</organism>
<dbReference type="EMBL" id="HG994366">
    <property type="protein sequence ID" value="CAF1920936.1"/>
    <property type="molecule type" value="Genomic_DNA"/>
</dbReference>